<accession>A0A0W1SWC5</accession>
<dbReference type="EMBL" id="LOPV01000022">
    <property type="protein sequence ID" value="KTG30727.1"/>
    <property type="molecule type" value="Genomic_DNA"/>
</dbReference>
<keyword evidence="4" id="KW-1185">Reference proteome</keyword>
<dbReference type="Proteomes" id="UP000053157">
    <property type="component" value="Unassembled WGS sequence"/>
</dbReference>
<gene>
    <name evidence="3" type="ORF">AUR66_06525</name>
</gene>
<dbReference type="InterPro" id="IPR037185">
    <property type="entry name" value="EmrE-like"/>
</dbReference>
<feature type="transmembrane region" description="Helical" evidence="1">
    <location>
        <begin position="42"/>
        <end position="60"/>
    </location>
</feature>
<dbReference type="PANTHER" id="PTHR22911:SF76">
    <property type="entry name" value="EAMA DOMAIN-CONTAINING PROTEIN"/>
    <property type="match status" value="1"/>
</dbReference>
<evidence type="ECO:0000313" key="4">
    <source>
        <dbReference type="Proteomes" id="UP000053157"/>
    </source>
</evidence>
<dbReference type="InterPro" id="IPR000620">
    <property type="entry name" value="EamA_dom"/>
</dbReference>
<dbReference type="RefSeq" id="WP_058570759.1">
    <property type="nucleotide sequence ID" value="NZ_LOPV01000022.1"/>
</dbReference>
<feature type="transmembrane region" description="Helical" evidence="1">
    <location>
        <begin position="72"/>
        <end position="90"/>
    </location>
</feature>
<feature type="transmembrane region" description="Helical" evidence="1">
    <location>
        <begin position="220"/>
        <end position="242"/>
    </location>
</feature>
<evidence type="ECO:0000259" key="2">
    <source>
        <dbReference type="Pfam" id="PF00892"/>
    </source>
</evidence>
<evidence type="ECO:0000256" key="1">
    <source>
        <dbReference type="SAM" id="Phobius"/>
    </source>
</evidence>
<sequence>MTTSAHDGSLSPLTGLGVAILAVSTSAILVRWSTAPSLVKAFYRVVFTVALLAPVALVRHRDALASISRRDLWAASGAGVALAAHFASWFESLNHTTVAASVTLVQAQPLFVAVGAWAFLDERVSRRTTLGIGVALAGMVLMSLSDLLTASGAPRPLFGNTLAIVGAVTAAAYVLTGRSVRSRVALVPYVVVVYSVCALALLSVAVARGDPLSGYPPREWLLFLGMAIGPGIFGHTVINWALAHLESSVVSVSLLGEPVGSTILALFLLGEIPTLPTILGGAIVLGGIYITAS</sequence>
<feature type="transmembrane region" description="Helical" evidence="1">
    <location>
        <begin position="187"/>
        <end position="208"/>
    </location>
</feature>
<feature type="domain" description="EamA" evidence="2">
    <location>
        <begin position="158"/>
        <end position="291"/>
    </location>
</feature>
<keyword evidence="1" id="KW-0812">Transmembrane</keyword>
<protein>
    <submittedName>
        <fullName evidence="3">Transporter</fullName>
    </submittedName>
</protein>
<keyword evidence="1" id="KW-1133">Transmembrane helix</keyword>
<dbReference type="AlphaFoldDB" id="A0A0W1SWC5"/>
<dbReference type="SUPFAM" id="SSF103481">
    <property type="entry name" value="Multidrug resistance efflux transporter EmrE"/>
    <property type="match status" value="2"/>
</dbReference>
<feature type="transmembrane region" description="Helical" evidence="1">
    <location>
        <begin position="132"/>
        <end position="151"/>
    </location>
</feature>
<feature type="transmembrane region" description="Helical" evidence="1">
    <location>
        <begin position="96"/>
        <end position="120"/>
    </location>
</feature>
<feature type="domain" description="EamA" evidence="2">
    <location>
        <begin position="19"/>
        <end position="143"/>
    </location>
</feature>
<keyword evidence="1" id="KW-0472">Membrane</keyword>
<comment type="caution">
    <text evidence="3">The sequence shown here is derived from an EMBL/GenBank/DDBJ whole genome shotgun (WGS) entry which is preliminary data.</text>
</comment>
<proteinExistence type="predicted"/>
<dbReference type="Gene3D" id="1.10.3730.20">
    <property type="match status" value="1"/>
</dbReference>
<feature type="transmembrane region" description="Helical" evidence="1">
    <location>
        <begin position="157"/>
        <end position="175"/>
    </location>
</feature>
<name>A0A0W1SWC5_9EURY</name>
<dbReference type="PANTHER" id="PTHR22911">
    <property type="entry name" value="ACYL-MALONYL CONDENSING ENZYME-RELATED"/>
    <property type="match status" value="1"/>
</dbReference>
<evidence type="ECO:0000313" key="3">
    <source>
        <dbReference type="EMBL" id="KTG30727.1"/>
    </source>
</evidence>
<dbReference type="Pfam" id="PF00892">
    <property type="entry name" value="EamA"/>
    <property type="match status" value="2"/>
</dbReference>
<dbReference type="OrthoDB" id="214554at2157"/>
<feature type="transmembrane region" description="Helical" evidence="1">
    <location>
        <begin position="12"/>
        <end position="30"/>
    </location>
</feature>
<organism evidence="3 4">
    <name type="scientific">Haloferax profundi</name>
    <dbReference type="NCBI Taxonomy" id="1544718"/>
    <lineage>
        <taxon>Archaea</taxon>
        <taxon>Methanobacteriati</taxon>
        <taxon>Methanobacteriota</taxon>
        <taxon>Stenosarchaea group</taxon>
        <taxon>Halobacteria</taxon>
        <taxon>Halobacteriales</taxon>
        <taxon>Haloferacaceae</taxon>
        <taxon>Haloferax</taxon>
    </lineage>
</organism>
<dbReference type="GO" id="GO:0016020">
    <property type="term" value="C:membrane"/>
    <property type="evidence" value="ECO:0007669"/>
    <property type="project" value="InterPro"/>
</dbReference>
<feature type="transmembrane region" description="Helical" evidence="1">
    <location>
        <begin position="249"/>
        <end position="269"/>
    </location>
</feature>
<feature type="transmembrane region" description="Helical" evidence="1">
    <location>
        <begin position="275"/>
        <end position="292"/>
    </location>
</feature>
<reference evidence="3 4" key="1">
    <citation type="submission" date="2015-12" db="EMBL/GenBank/DDBJ databases">
        <title>Haloferax profundi sp. nov. isolated from the Discovery deep brine-seawater interface in the Red Sea.</title>
        <authorList>
            <person name="Zhang G."/>
            <person name="Stingl U."/>
            <person name="Rashid M."/>
        </authorList>
    </citation>
    <scope>NUCLEOTIDE SEQUENCE [LARGE SCALE GENOMIC DNA]</scope>
    <source>
        <strain evidence="3 4">SB29</strain>
    </source>
</reference>